<feature type="transmembrane region" description="Helical" evidence="5">
    <location>
        <begin position="90"/>
        <end position="108"/>
    </location>
</feature>
<comment type="subcellular location">
    <subcellularLocation>
        <location evidence="1">Membrane</location>
        <topology evidence="1">Multi-pass membrane protein</topology>
    </subcellularLocation>
</comment>
<evidence type="ECO:0000256" key="3">
    <source>
        <dbReference type="ARBA" id="ARBA00022989"/>
    </source>
</evidence>
<feature type="transmembrane region" description="Helical" evidence="5">
    <location>
        <begin position="156"/>
        <end position="174"/>
    </location>
</feature>
<dbReference type="AlphaFoldDB" id="A0A845Q029"/>
<evidence type="ECO:0000256" key="5">
    <source>
        <dbReference type="SAM" id="Phobius"/>
    </source>
</evidence>
<dbReference type="RefSeq" id="WP_166519946.1">
    <property type="nucleotide sequence ID" value="NZ_JAAABJ010000595.1"/>
</dbReference>
<keyword evidence="4 5" id="KW-0472">Membrane</keyword>
<proteinExistence type="predicted"/>
<feature type="transmembrane region" description="Helical" evidence="5">
    <location>
        <begin position="306"/>
        <end position="325"/>
    </location>
</feature>
<dbReference type="SUPFAM" id="SSF52091">
    <property type="entry name" value="SpoIIaa-like"/>
    <property type="match status" value="1"/>
</dbReference>
<evidence type="ECO:0000256" key="2">
    <source>
        <dbReference type="ARBA" id="ARBA00022692"/>
    </source>
</evidence>
<dbReference type="EMBL" id="JAAABJ010000595">
    <property type="protein sequence ID" value="NAW51680.1"/>
    <property type="molecule type" value="Genomic_DNA"/>
</dbReference>
<accession>A0A845Q029</accession>
<dbReference type="PROSITE" id="PS50801">
    <property type="entry name" value="STAS"/>
    <property type="match status" value="1"/>
</dbReference>
<evidence type="ECO:0000259" key="6">
    <source>
        <dbReference type="PROSITE" id="PS50801"/>
    </source>
</evidence>
<gene>
    <name evidence="7" type="ORF">GNY06_09945</name>
</gene>
<protein>
    <submittedName>
        <fullName evidence="7">STAS domain-containing protein</fullName>
    </submittedName>
</protein>
<dbReference type="Pfam" id="PF01740">
    <property type="entry name" value="STAS"/>
    <property type="match status" value="1"/>
</dbReference>
<name>A0A845Q029_9FLAO</name>
<feature type="transmembrane region" description="Helical" evidence="5">
    <location>
        <begin position="120"/>
        <end position="136"/>
    </location>
</feature>
<dbReference type="Pfam" id="PF00916">
    <property type="entry name" value="Sulfate_transp"/>
    <property type="match status" value="1"/>
</dbReference>
<dbReference type="InterPro" id="IPR052706">
    <property type="entry name" value="Membrane-Transporter-like"/>
</dbReference>
<feature type="transmembrane region" description="Helical" evidence="5">
    <location>
        <begin position="66"/>
        <end position="84"/>
    </location>
</feature>
<dbReference type="PANTHER" id="PTHR43310">
    <property type="entry name" value="SULFATE TRANSPORTER YBAR-RELATED"/>
    <property type="match status" value="1"/>
</dbReference>
<evidence type="ECO:0000313" key="8">
    <source>
        <dbReference type="Proteomes" id="UP000553459"/>
    </source>
</evidence>
<dbReference type="Proteomes" id="UP000553459">
    <property type="component" value="Unassembled WGS sequence"/>
</dbReference>
<evidence type="ECO:0000256" key="4">
    <source>
        <dbReference type="ARBA" id="ARBA00023136"/>
    </source>
</evidence>
<keyword evidence="8" id="KW-1185">Reference proteome</keyword>
<feature type="domain" description="STAS" evidence="6">
    <location>
        <begin position="414"/>
        <end position="490"/>
    </location>
</feature>
<keyword evidence="2 5" id="KW-0812">Transmembrane</keyword>
<dbReference type="GO" id="GO:0016020">
    <property type="term" value="C:membrane"/>
    <property type="evidence" value="ECO:0007669"/>
    <property type="project" value="UniProtKB-SubCell"/>
</dbReference>
<dbReference type="PANTHER" id="PTHR43310:SF1">
    <property type="entry name" value="SULFATE TRANSPORTER YBAR-RELATED"/>
    <property type="match status" value="1"/>
</dbReference>
<feature type="transmembrane region" description="Helical" evidence="5">
    <location>
        <begin position="181"/>
        <end position="200"/>
    </location>
</feature>
<evidence type="ECO:0000313" key="7">
    <source>
        <dbReference type="EMBL" id="NAW51680.1"/>
    </source>
</evidence>
<dbReference type="InterPro" id="IPR011547">
    <property type="entry name" value="SLC26A/SulP_dom"/>
</dbReference>
<evidence type="ECO:0000256" key="1">
    <source>
        <dbReference type="ARBA" id="ARBA00004141"/>
    </source>
</evidence>
<dbReference type="Gene3D" id="3.30.750.24">
    <property type="entry name" value="STAS domain"/>
    <property type="match status" value="1"/>
</dbReference>
<comment type="caution">
    <text evidence="7">The sequence shown here is derived from an EMBL/GenBank/DDBJ whole genome shotgun (WGS) entry which is preliminary data.</text>
</comment>
<dbReference type="InterPro" id="IPR036513">
    <property type="entry name" value="STAS_dom_sf"/>
</dbReference>
<feature type="transmembrane region" description="Helical" evidence="5">
    <location>
        <begin position="362"/>
        <end position="395"/>
    </location>
</feature>
<feature type="transmembrane region" description="Helical" evidence="5">
    <location>
        <begin position="233"/>
        <end position="255"/>
    </location>
</feature>
<feature type="transmembrane region" description="Helical" evidence="5">
    <location>
        <begin position="332"/>
        <end position="350"/>
    </location>
</feature>
<dbReference type="InterPro" id="IPR002645">
    <property type="entry name" value="STAS_dom"/>
</dbReference>
<dbReference type="CDD" id="cd07042">
    <property type="entry name" value="STAS_SulP_like_sulfate_transporter"/>
    <property type="match status" value="1"/>
</dbReference>
<organism evidence="7 8">
    <name type="scientific">Elizabethkingia argenteiflava</name>
    <dbReference type="NCBI Taxonomy" id="2681556"/>
    <lineage>
        <taxon>Bacteria</taxon>
        <taxon>Pseudomonadati</taxon>
        <taxon>Bacteroidota</taxon>
        <taxon>Flavobacteriia</taxon>
        <taxon>Flavobacteriales</taxon>
        <taxon>Weeksellaceae</taxon>
        <taxon>Elizabethkingia</taxon>
    </lineage>
</organism>
<reference evidence="7 8" key="1">
    <citation type="submission" date="2019-11" db="EMBL/GenBank/DDBJ databases">
        <title>Characterization of Elizabethkingia argenteiflava sp. nov., isolated from inner surface of Soybean Pods.</title>
        <authorList>
            <person name="Mo S."/>
        </authorList>
    </citation>
    <scope>NUCLEOTIDE SEQUENCE [LARGE SCALE GENOMIC DNA]</scope>
    <source>
        <strain evidence="7 8">YB22</strain>
    </source>
</reference>
<sequence length="505" mass="54326">MTKLISRLPWTNLNILKETLAGLTVAMTMIPESISFALLAGLSPLTGLYAAFIMGLVTGILGGRPGMVSGGAGATVVVLISLVSVHGTQYLFAAVLLAGILQILVGVFKLGKYVRLIPQPVMYGFLNGLAVIIFMAQVEQFKITQNGTEEWIKGAALYMMLGLAILTMTIVLIFPRLTKTIPSSLVAIMLVSGIVYFLHIDTPKVGDIASVTGVLPSFAIPRVPFTLETLGVIFPYALIMAGVGLIESLLTLNMVDEMTHTKGKSDKESIAQGVANISNGFFGGMGGCAMVGQTLVNIGAGARTKISSIIGALSILFIILVGGPVIEQIPRVALVGVMIVVAFNTFQWTSFQIVNKMPISDIFVGILVAVITILLHNLALAVIIGVAISAIVFAWDNAKRISARILLDEKGHKIYEISGLLFFASSITFNELFDIHNDPQKIIIDFKGSRVMDMSAIGALKKVVHQYENQNKEVVLRHLSRDCRKLLDKAEGFLQVKIQEDVAKT</sequence>
<keyword evidence="3 5" id="KW-1133">Transmembrane helix</keyword>
<feature type="transmembrane region" description="Helical" evidence="5">
    <location>
        <begin position="276"/>
        <end position="300"/>
    </location>
</feature>